<name>A0A428SAH9_9HYPO</name>
<keyword evidence="1" id="KW-1133">Transmembrane helix</keyword>
<feature type="transmembrane region" description="Helical" evidence="1">
    <location>
        <begin position="425"/>
        <end position="447"/>
    </location>
</feature>
<dbReference type="PANTHER" id="PTHR35395:SF1">
    <property type="entry name" value="DUF6536 DOMAIN-CONTAINING PROTEIN"/>
    <property type="match status" value="1"/>
</dbReference>
<sequence length="680" mass="75231">MGEYELASLDSEPLYRPASFMSKASSQKPLTARPEKKQLFGGWRTGLAISTSAAAFVTIANIVFLGVVGARVNANGGAPWTGDCKTAKEYSLWLHLAINALATVLLGAGNYTQQVLTGPTRQEIDQAHDKRQWLDIGVSSLHNLTKISIKRVAAWTVLALSSLPIHLLYNSVVSFETSANFFLLYTATPNDLAEPTLSNVTKTYKNLKNSLNDYDKLPVDECLSTYRRNLLSTRGDVILVMDTDFPYLWNNNSLPLEINPLKIQPPSKNWMCNLDSVSGTAISVQAWNWECDTAAIKADNWTIEFDIQLDSGLVSRHPSRVDHCYSKPTFEHCKVIVNLPLLGGVIACNVVKLVGLALTWLYLEKRPLLTLGDAVDSFLTNPDPATKKRHLMSKVSGKRLSWEPGPRAWFPQKRRWATAVSWRRYGITVFLCIITIIAAAILLSMGLNTLGHPSMTALWNRGFGQVNVDALIDFSEYNIRGAMGMVLISNLPQLILSLLYTAINGMWTTMLVGAEWNSYGMKHKGLRTTYPVGKQRKTYWLSLPLRYGVPLILGSATLHWLISQSIFFVKVVLWQNDKLLVDRYPDETTTCGYSPIAIIFSIILGGLILLATVGGSMRTMTPVIPSGATCSAVISSACHAPEDDEDAASEYVRWGVVPGTDHCSMTSFAAEDPIKGRWYQ</sequence>
<gene>
    <name evidence="3" type="ORF">CEP51_002568</name>
</gene>
<keyword evidence="1" id="KW-0812">Transmembrane</keyword>
<protein>
    <recommendedName>
        <fullName evidence="2">DUF6536 domain-containing protein</fullName>
    </recommendedName>
</protein>
<proteinExistence type="predicted"/>
<dbReference type="InterPro" id="IPR046623">
    <property type="entry name" value="DUF6536"/>
</dbReference>
<keyword evidence="4" id="KW-1185">Reference proteome</keyword>
<organism evidence="3 4">
    <name type="scientific">Fusarium floridanum</name>
    <dbReference type="NCBI Taxonomy" id="1325733"/>
    <lineage>
        <taxon>Eukaryota</taxon>
        <taxon>Fungi</taxon>
        <taxon>Dikarya</taxon>
        <taxon>Ascomycota</taxon>
        <taxon>Pezizomycotina</taxon>
        <taxon>Sordariomycetes</taxon>
        <taxon>Hypocreomycetidae</taxon>
        <taxon>Hypocreales</taxon>
        <taxon>Nectriaceae</taxon>
        <taxon>Fusarium</taxon>
        <taxon>Fusarium solani species complex</taxon>
    </lineage>
</organism>
<evidence type="ECO:0000259" key="2">
    <source>
        <dbReference type="Pfam" id="PF20163"/>
    </source>
</evidence>
<feature type="transmembrane region" description="Helical" evidence="1">
    <location>
        <begin position="341"/>
        <end position="363"/>
    </location>
</feature>
<feature type="transmembrane region" description="Helical" evidence="1">
    <location>
        <begin position="593"/>
        <end position="613"/>
    </location>
</feature>
<comment type="caution">
    <text evidence="3">The sequence shown here is derived from an EMBL/GenBank/DDBJ whole genome shotgun (WGS) entry which is preliminary data.</text>
</comment>
<evidence type="ECO:0000313" key="4">
    <source>
        <dbReference type="Proteomes" id="UP000287972"/>
    </source>
</evidence>
<feature type="transmembrane region" description="Helical" evidence="1">
    <location>
        <begin position="90"/>
        <end position="111"/>
    </location>
</feature>
<dbReference type="Proteomes" id="UP000287972">
    <property type="component" value="Unassembled WGS sequence"/>
</dbReference>
<feature type="domain" description="DUF6536" evidence="2">
    <location>
        <begin position="43"/>
        <end position="189"/>
    </location>
</feature>
<feature type="transmembrane region" description="Helical" evidence="1">
    <location>
        <begin position="547"/>
        <end position="573"/>
    </location>
</feature>
<evidence type="ECO:0000313" key="3">
    <source>
        <dbReference type="EMBL" id="RSL86787.1"/>
    </source>
</evidence>
<feature type="transmembrane region" description="Helical" evidence="1">
    <location>
        <begin position="46"/>
        <end position="70"/>
    </location>
</feature>
<dbReference type="EMBL" id="NKCL01000038">
    <property type="protein sequence ID" value="RSL86787.1"/>
    <property type="molecule type" value="Genomic_DNA"/>
</dbReference>
<accession>A0A428SAH9</accession>
<evidence type="ECO:0000256" key="1">
    <source>
        <dbReference type="SAM" id="Phobius"/>
    </source>
</evidence>
<dbReference type="AlphaFoldDB" id="A0A428SAH9"/>
<keyword evidence="1" id="KW-0472">Membrane</keyword>
<dbReference type="PANTHER" id="PTHR35395">
    <property type="entry name" value="DUF6536 DOMAIN-CONTAINING PROTEIN"/>
    <property type="match status" value="1"/>
</dbReference>
<reference evidence="3 4" key="1">
    <citation type="submission" date="2017-06" db="EMBL/GenBank/DDBJ databases">
        <title>Comparative genomic analysis of Ambrosia Fusariam Clade fungi.</title>
        <authorList>
            <person name="Stajich J.E."/>
            <person name="Carrillo J."/>
            <person name="Kijimoto T."/>
            <person name="Eskalen A."/>
            <person name="O'Donnell K."/>
            <person name="Kasson M."/>
        </authorList>
    </citation>
    <scope>NUCLEOTIDE SEQUENCE [LARGE SCALE GENOMIC DNA]</scope>
    <source>
        <strain evidence="3 4">NRRL62606</strain>
    </source>
</reference>
<dbReference type="Pfam" id="PF20163">
    <property type="entry name" value="DUF6536"/>
    <property type="match status" value="1"/>
</dbReference>